<sequence length="165" mass="18989">MFDSRYSVVRRDRNNDKARGRGVLLALKKNIQYEIVECNCDIECIVMKVKQNKRKYVYVSIVFLPPNSIMELYENYFSIFEDLLIDENGSLLLGDSNLLFVETNINGRSRCLDLIISNTHLRVQSSGNPLFKKELHNSALCFVFALEASIAEDTIKNATKYCYAK</sequence>
<dbReference type="SUPFAM" id="SSF56219">
    <property type="entry name" value="DNase I-like"/>
    <property type="match status" value="1"/>
</dbReference>
<dbReference type="Gene3D" id="3.60.10.10">
    <property type="entry name" value="Endonuclease/exonuclease/phosphatase"/>
    <property type="match status" value="1"/>
</dbReference>
<evidence type="ECO:0000313" key="2">
    <source>
        <dbReference type="Proteomes" id="UP001516400"/>
    </source>
</evidence>
<organism evidence="1 2">
    <name type="scientific">Cryptolaemus montrouzieri</name>
    <dbReference type="NCBI Taxonomy" id="559131"/>
    <lineage>
        <taxon>Eukaryota</taxon>
        <taxon>Metazoa</taxon>
        <taxon>Ecdysozoa</taxon>
        <taxon>Arthropoda</taxon>
        <taxon>Hexapoda</taxon>
        <taxon>Insecta</taxon>
        <taxon>Pterygota</taxon>
        <taxon>Neoptera</taxon>
        <taxon>Endopterygota</taxon>
        <taxon>Coleoptera</taxon>
        <taxon>Polyphaga</taxon>
        <taxon>Cucujiformia</taxon>
        <taxon>Coccinelloidea</taxon>
        <taxon>Coccinellidae</taxon>
        <taxon>Scymninae</taxon>
        <taxon>Scymnini</taxon>
        <taxon>Cryptolaemus</taxon>
    </lineage>
</organism>
<reference evidence="1 2" key="1">
    <citation type="journal article" date="2021" name="BMC Biol.">
        <title>Horizontally acquired antibacterial genes associated with adaptive radiation of ladybird beetles.</title>
        <authorList>
            <person name="Li H.S."/>
            <person name="Tang X.F."/>
            <person name="Huang Y.H."/>
            <person name="Xu Z.Y."/>
            <person name="Chen M.L."/>
            <person name="Du X.Y."/>
            <person name="Qiu B.Y."/>
            <person name="Chen P.T."/>
            <person name="Zhang W."/>
            <person name="Slipinski A."/>
            <person name="Escalona H.E."/>
            <person name="Waterhouse R.M."/>
            <person name="Zwick A."/>
            <person name="Pang H."/>
        </authorList>
    </citation>
    <scope>NUCLEOTIDE SEQUENCE [LARGE SCALE GENOMIC DNA]</scope>
    <source>
        <strain evidence="1">SYSU2018</strain>
    </source>
</reference>
<keyword evidence="2" id="KW-1185">Reference proteome</keyword>
<evidence type="ECO:0000313" key="1">
    <source>
        <dbReference type="EMBL" id="KAL3281979.1"/>
    </source>
</evidence>
<accession>A0ABD2NTW5</accession>
<dbReference type="InterPro" id="IPR036691">
    <property type="entry name" value="Endo/exonu/phosph_ase_sf"/>
</dbReference>
<gene>
    <name evidence="1" type="ORF">HHI36_005182</name>
</gene>
<comment type="caution">
    <text evidence="1">The sequence shown here is derived from an EMBL/GenBank/DDBJ whole genome shotgun (WGS) entry which is preliminary data.</text>
</comment>
<dbReference type="EMBL" id="JABFTP020000144">
    <property type="protein sequence ID" value="KAL3281979.1"/>
    <property type="molecule type" value="Genomic_DNA"/>
</dbReference>
<feature type="non-terminal residue" evidence="1">
    <location>
        <position position="165"/>
    </location>
</feature>
<dbReference type="Proteomes" id="UP001516400">
    <property type="component" value="Unassembled WGS sequence"/>
</dbReference>
<proteinExistence type="predicted"/>
<name>A0ABD2NTW5_9CUCU</name>
<dbReference type="AlphaFoldDB" id="A0ABD2NTW5"/>
<protein>
    <submittedName>
        <fullName evidence="1">Uncharacterized protein</fullName>
    </submittedName>
</protein>